<keyword evidence="1" id="KW-0175">Coiled coil</keyword>
<feature type="region of interest" description="Disordered" evidence="2">
    <location>
        <begin position="302"/>
        <end position="329"/>
    </location>
</feature>
<proteinExistence type="predicted"/>
<dbReference type="SMR" id="A0A1C9EGB4"/>
<feature type="compositionally biased region" description="Low complexity" evidence="2">
    <location>
        <begin position="371"/>
        <end position="381"/>
    </location>
</feature>
<feature type="region of interest" description="Disordered" evidence="2">
    <location>
        <begin position="344"/>
        <end position="388"/>
    </location>
</feature>
<accession>A0A1C9EGB4</accession>
<feature type="coiled-coil region" evidence="1">
    <location>
        <begin position="545"/>
        <end position="596"/>
    </location>
</feature>
<reference evidence="3" key="1">
    <citation type="submission" date="2016-07" db="EMBL/GenBank/DDBJ databases">
        <authorList>
            <person name="Vestergaard G."/>
            <person name="Garrett R.A."/>
        </authorList>
    </citation>
    <scope>NUCLEOTIDE SEQUENCE [LARGE SCALE GENOMIC DNA]</scope>
    <source>
        <strain evidence="3">ATV.v1</strain>
    </source>
</reference>
<dbReference type="EMBL" id="KX607102">
    <property type="protein sequence ID" value="AON96533.1"/>
    <property type="molecule type" value="Genomic_DNA"/>
</dbReference>
<sequence>MQPWEYVYDLLMPAGTPIGEKQFTKYIYLTLAVPATKEFEEKISKGDTKDLELPVYPVAFNTKPAEFKGDRIATKKDLLTRSGLYDDDYDFEAPIKDLEFKSALVPGYFPLAVLKLYFEGDIDAHPEDYGLKPIDGHKWYSSVNGSYKVTNGLLFNVDETKNSDHYSVLFLDENPKEFNTLNGYGVVRFYMDLKNAPPEVYTKAKEECISAGGLYYYDAREETAYCRLPLNKEANIKASEFIHQLYEMIKSKITSEDFLKNEMVYQLPGPKVIPVKPVIGKTFEEMVKTADKYLLLGETAKEETKQETKQETGKEEEEKKETKQESQEQLFNPFAIVDEMLAEGQPAEAKQENSPQQQNPPAEAKQRQQQEENNAEAPQQRQQEENTPLKMNILTEEESNKSEEGQQPLENNIQTFGFKGDIADFFASLVKDKYIFLPILSRRSPSEYKNAKKQRTFKGEAVEEHTEIPRENMKYAEFRKKYSEIVNKYAVPFMHDGIWAILPGKEQELYKELDKLVQEAQKLGISPEEIEFMVTVLLVPKDAVVREINRQIKEIRTDIDEVKQELQNPDLKKTKIASLKKQLEQKQLRLNLLKDLYSTVTKEEIDKLAGKVKDTLYTLNQIAKYAGQQEETDETTEEEEEEEEEGNDTVKLS</sequence>
<feature type="region of interest" description="Disordered" evidence="2">
    <location>
        <begin position="626"/>
        <end position="653"/>
    </location>
</feature>
<feature type="compositionally biased region" description="Acidic residues" evidence="2">
    <location>
        <begin position="630"/>
        <end position="647"/>
    </location>
</feature>
<feature type="compositionally biased region" description="Basic and acidic residues" evidence="2">
    <location>
        <begin position="302"/>
        <end position="326"/>
    </location>
</feature>
<protein>
    <submittedName>
        <fullName evidence="3">Archaeal structural protein</fullName>
    </submittedName>
</protein>
<evidence type="ECO:0000313" key="3">
    <source>
        <dbReference type="EMBL" id="AON96533.1"/>
    </source>
</evidence>
<organism evidence="3">
    <name type="scientific">Acidianus two-tailed phage variant 1</name>
    <dbReference type="NCBI Taxonomy" id="1898550"/>
    <lineage>
        <taxon>Viruses</taxon>
        <taxon>Viruses incertae sedis</taxon>
        <taxon>Bicaudaviridae</taxon>
        <taxon>Bicaudavirus</taxon>
        <taxon>Acidianus two-tailed virus</taxon>
    </lineage>
</organism>
<dbReference type="Proteomes" id="UP000225139">
    <property type="component" value="Segment"/>
</dbReference>
<name>A0A1C9EGB4_ATV</name>
<evidence type="ECO:0000256" key="2">
    <source>
        <dbReference type="SAM" id="MobiDB-lite"/>
    </source>
</evidence>
<evidence type="ECO:0000256" key="1">
    <source>
        <dbReference type="SAM" id="Coils"/>
    </source>
</evidence>